<feature type="region of interest" description="Disordered" evidence="1">
    <location>
        <begin position="693"/>
        <end position="713"/>
    </location>
</feature>
<proteinExistence type="predicted"/>
<evidence type="ECO:0000256" key="1">
    <source>
        <dbReference type="SAM" id="MobiDB-lite"/>
    </source>
</evidence>
<protein>
    <submittedName>
        <fullName evidence="2">Uncharacterized protein</fullName>
    </submittedName>
</protein>
<dbReference type="Proteomes" id="UP001159363">
    <property type="component" value="Chromosome 1"/>
</dbReference>
<feature type="region of interest" description="Disordered" evidence="1">
    <location>
        <begin position="875"/>
        <end position="899"/>
    </location>
</feature>
<sequence>MSRVSQIDGLFWRMGRGWLPHGVEILMSARKREDGAAVRFSDALDEKHPQLLSVLQCWFTCMAVFTVAQLQGRLRPHDDWHRSGGCSVPRDTQQLRSHFVSPCIKPTEGGRVHTATWRHSPRRRWRAGPARPPAAPRGGQQLAWSPCRTPYSAERRLTTDQTTFPNANLRAPRGSSALSRQPALTVGSANEHLLITFERRQIVGLRDVRSFKKTCRRRRALSTSLTPSSIGTPIKANSFEALSCEWSTLRRVDASSSVANPVFVRAQMSTVLENGGTIDSAQTRTSLWGNIPPQPTSPNPPSKWICRMWPGSCSNCKTIFHKIAVEVPMTPCWTYGDRIHHRKPRDVDEGRLRGRASRRWINQFKEIMNLLSLTTTTKGKNELEQQHVAFSRNSHLKTPVVVWNDVVLKVPEVKDSNLTALVEEPNVFSTCEVLNPRHRLVVVMLQKILPRFSFSFCPISTSLDSNVLCIRAMELTGASVAERLACSPPTKANRVQSPAVSLPDFRMWESCGTMTLVGGFSRGPSVSLVLSFGVAPFSLKSLSSAFKTSLLRAAKISSLTLDHTVRFLVSHQGEPGSNPGRTTPGYSYVGIVPDDATSRSPLRRCPILAPITLIGSQDFKSLHSTFDPFDQLDYSCRDITQDIWFATKTSALAHRATARKFWLSHKITASRHGPSPSFHEGWRQLKITLASQSRKGRRDYDAGALQRDSARGPQVTPRQFNVWKAEVHELYCLRSSGMEESAINTNDTEFHTTDLINLDEVDVDLHNNEAASERTETASGDKTPVVTTPTIPGTPERRTTPQSDATTMGSILYALLQLSQDMKHMRQEIGEAMLHYQGLEQRLSLKIKQLCQEPKQDLKDRKKILIVREAETPDVQNTDTTLSSKEPGNFSQEPEITPEEKIENVQEEIKADSVNGVISIWECDDMENEIHQQNTKLITTVKTPELFTLTYHTAAHDSSHNRQIGKFSNRQSRCRHQDVKHWKTKRTKHRHVTPPRLQPARCYCAFTIFGFRQRERVEERLLPGKRKGRRDYDAGALQRDSARGPQVTPRQFNQHNSLDDGLSSGVEGGPRGAVPRLGVSRAAPPAAVGKMALRASSALSLYTTPLTSCSIPRGLLLKTEFQLAEVAPPSPQGDAGLPSQDLVPAHLPEPASYWRVEIKIKHSINGVPANRACLDLDFSVTIDDSSLTAYVFAYIIRKPVRSGH</sequence>
<feature type="region of interest" description="Disordered" evidence="1">
    <location>
        <begin position="1027"/>
        <end position="1073"/>
    </location>
</feature>
<accession>A0ABQ9IHJ5</accession>
<feature type="region of interest" description="Disordered" evidence="1">
    <location>
        <begin position="960"/>
        <end position="993"/>
    </location>
</feature>
<dbReference type="EMBL" id="JARBHB010000001">
    <property type="protein sequence ID" value="KAJ8896160.1"/>
    <property type="molecule type" value="Genomic_DNA"/>
</dbReference>
<keyword evidence="3" id="KW-1185">Reference proteome</keyword>
<comment type="caution">
    <text evidence="2">The sequence shown here is derived from an EMBL/GenBank/DDBJ whole genome shotgun (WGS) entry which is preliminary data.</text>
</comment>
<gene>
    <name evidence="2" type="ORF">PR048_001503</name>
</gene>
<feature type="compositionally biased region" description="Basic residues" evidence="1">
    <location>
        <begin position="982"/>
        <end position="993"/>
    </location>
</feature>
<feature type="compositionally biased region" description="Polar residues" evidence="1">
    <location>
        <begin position="875"/>
        <end position="894"/>
    </location>
</feature>
<name>A0ABQ9IHJ5_9NEOP</name>
<evidence type="ECO:0000313" key="2">
    <source>
        <dbReference type="EMBL" id="KAJ8896160.1"/>
    </source>
</evidence>
<feature type="compositionally biased region" description="Low complexity" evidence="1">
    <location>
        <begin position="783"/>
        <end position="794"/>
    </location>
</feature>
<reference evidence="2 3" key="1">
    <citation type="submission" date="2023-02" db="EMBL/GenBank/DDBJ databases">
        <title>LHISI_Scaffold_Assembly.</title>
        <authorList>
            <person name="Stuart O.P."/>
            <person name="Cleave R."/>
            <person name="Magrath M.J.L."/>
            <person name="Mikheyev A.S."/>
        </authorList>
    </citation>
    <scope>NUCLEOTIDE SEQUENCE [LARGE SCALE GENOMIC DNA]</scope>
    <source>
        <strain evidence="2">Daus_M_001</strain>
        <tissue evidence="2">Leg muscle</tissue>
    </source>
</reference>
<organism evidence="2 3">
    <name type="scientific">Dryococelus australis</name>
    <dbReference type="NCBI Taxonomy" id="614101"/>
    <lineage>
        <taxon>Eukaryota</taxon>
        <taxon>Metazoa</taxon>
        <taxon>Ecdysozoa</taxon>
        <taxon>Arthropoda</taxon>
        <taxon>Hexapoda</taxon>
        <taxon>Insecta</taxon>
        <taxon>Pterygota</taxon>
        <taxon>Neoptera</taxon>
        <taxon>Polyneoptera</taxon>
        <taxon>Phasmatodea</taxon>
        <taxon>Verophasmatodea</taxon>
        <taxon>Anareolatae</taxon>
        <taxon>Phasmatidae</taxon>
        <taxon>Eurycanthinae</taxon>
        <taxon>Dryococelus</taxon>
    </lineage>
</organism>
<feature type="region of interest" description="Disordered" evidence="1">
    <location>
        <begin position="110"/>
        <end position="145"/>
    </location>
</feature>
<feature type="region of interest" description="Disordered" evidence="1">
    <location>
        <begin position="770"/>
        <end position="803"/>
    </location>
</feature>
<evidence type="ECO:0000313" key="3">
    <source>
        <dbReference type="Proteomes" id="UP001159363"/>
    </source>
</evidence>